<dbReference type="GO" id="GO:0005739">
    <property type="term" value="C:mitochondrion"/>
    <property type="evidence" value="ECO:0007669"/>
    <property type="project" value="TreeGrafter"/>
</dbReference>
<organism evidence="13 14">
    <name type="scientific">Rhizopus oryzae</name>
    <name type="common">Mucormycosis agent</name>
    <name type="synonym">Rhizopus arrhizus var. delemar</name>
    <dbReference type="NCBI Taxonomy" id="64495"/>
    <lineage>
        <taxon>Eukaryota</taxon>
        <taxon>Fungi</taxon>
        <taxon>Fungi incertae sedis</taxon>
        <taxon>Mucoromycota</taxon>
        <taxon>Mucoromycotina</taxon>
        <taxon>Mucoromycetes</taxon>
        <taxon>Mucorales</taxon>
        <taxon>Mucorineae</taxon>
        <taxon>Rhizopodaceae</taxon>
        <taxon>Rhizopus</taxon>
    </lineage>
</organism>
<feature type="domain" description="External alternative NADH-ubiquinone oxidoreductase-like C-terminal" evidence="12">
    <location>
        <begin position="488"/>
        <end position="552"/>
    </location>
</feature>
<keyword evidence="10" id="KW-0175">Coiled coil</keyword>
<evidence type="ECO:0000259" key="11">
    <source>
        <dbReference type="Pfam" id="PF07992"/>
    </source>
</evidence>
<sequence length="556" mass="62464">MQSVTRTLRAAYRQTPVVRRNFQRYNSTTTSTSDKKVYSKWKLIKTTAKLGAAGFVGYTFYTMYKHLHPTMDPIPSDPNKKTIVVLGSGWASTSFLKAIDTNLYNVVVVSPRNYFLFTPLLPSCTVGTLDFRSLVEPIRFITRHKANEVKVYEAECTEINATKKEITIVDNSEIKGESATSTIAYDYLVLGVGAQSQTFGIKGVEEYGCFLKEVWDAQKIRTKLMDCIETAAFPGQSQEEIERLLHMVVVGGGPTGVEYAAELHDFLVDDLTAWYPGKFYKFIDAYIPHPSLSLSLSSFFLYAELAGKVKITLVEAMPNVLPAFSKQLIDYTESTFKEQHIDIHTKTMVKEVKEKEIVVQRPDGKVDAIPYGLLVWATGNTSRPLVKNLMAQYPEAQNVRRGLVVDDWLRMSGTQDIYALGDCTATKYAPTAQVAAQQGKYLARVFAQLHATEHYEAEIENAATEEEKAKKLRKLQKAQDIKPFHYSHQGSLCYIGSDKAIADLPLGPGNLASGGVATFAFWRSAYISNIFSARNRWLVITDWTKKTFWGRDISRE</sequence>
<dbReference type="Proteomes" id="UP000717996">
    <property type="component" value="Unassembled WGS sequence"/>
</dbReference>
<dbReference type="Pfam" id="PF07992">
    <property type="entry name" value="Pyr_redox_2"/>
    <property type="match status" value="1"/>
</dbReference>
<comment type="catalytic activity">
    <reaction evidence="8">
        <text>a quinone + NADH + H(+) = a quinol + NAD(+)</text>
        <dbReference type="Rhea" id="RHEA:46160"/>
        <dbReference type="ChEBI" id="CHEBI:15378"/>
        <dbReference type="ChEBI" id="CHEBI:24646"/>
        <dbReference type="ChEBI" id="CHEBI:57540"/>
        <dbReference type="ChEBI" id="CHEBI:57945"/>
        <dbReference type="ChEBI" id="CHEBI:132124"/>
        <dbReference type="EC" id="1.6.5.9"/>
    </reaction>
</comment>
<evidence type="ECO:0000256" key="6">
    <source>
        <dbReference type="ARBA" id="ARBA00023002"/>
    </source>
</evidence>
<accession>A0A9P6YLV4</accession>
<dbReference type="PRINTS" id="PR00368">
    <property type="entry name" value="FADPNR"/>
</dbReference>
<feature type="coiled-coil region" evidence="10">
    <location>
        <begin position="452"/>
        <end position="481"/>
    </location>
</feature>
<dbReference type="AlphaFoldDB" id="A0A9P6YLV4"/>
<evidence type="ECO:0000256" key="3">
    <source>
        <dbReference type="ARBA" id="ARBA00022630"/>
    </source>
</evidence>
<evidence type="ECO:0000256" key="5">
    <source>
        <dbReference type="ARBA" id="ARBA00022946"/>
    </source>
</evidence>
<evidence type="ECO:0000256" key="7">
    <source>
        <dbReference type="ARBA" id="ARBA00023027"/>
    </source>
</evidence>
<evidence type="ECO:0000256" key="1">
    <source>
        <dbReference type="ARBA" id="ARBA00005272"/>
    </source>
</evidence>
<evidence type="ECO:0000256" key="9">
    <source>
        <dbReference type="ARBA" id="ARBA00049010"/>
    </source>
</evidence>
<dbReference type="GO" id="GO:0050136">
    <property type="term" value="F:NADH dehydrogenase (quinone) (non-electrogenic) activity"/>
    <property type="evidence" value="ECO:0007669"/>
    <property type="project" value="UniProtKB-EC"/>
</dbReference>
<protein>
    <recommendedName>
        <fullName evidence="2">NADH:ubiquinone reductase (non-electrogenic)</fullName>
        <ecNumber evidence="2">1.6.5.9</ecNumber>
    </recommendedName>
</protein>
<dbReference type="PANTHER" id="PTHR43706:SF47">
    <property type="entry name" value="EXTERNAL NADH-UBIQUINONE OXIDOREDUCTASE 1, MITOCHONDRIAL-RELATED"/>
    <property type="match status" value="1"/>
</dbReference>
<dbReference type="PANTHER" id="PTHR43706">
    <property type="entry name" value="NADH DEHYDROGENASE"/>
    <property type="match status" value="1"/>
</dbReference>
<gene>
    <name evidence="13" type="ORF">G6F51_001538</name>
</gene>
<keyword evidence="4" id="KW-0274">FAD</keyword>
<keyword evidence="5" id="KW-0809">Transit peptide</keyword>
<dbReference type="InterPro" id="IPR023753">
    <property type="entry name" value="FAD/NAD-binding_dom"/>
</dbReference>
<dbReference type="EC" id="1.6.5.9" evidence="2"/>
<keyword evidence="7" id="KW-0520">NAD</keyword>
<evidence type="ECO:0000256" key="10">
    <source>
        <dbReference type="SAM" id="Coils"/>
    </source>
</evidence>
<comment type="catalytic activity">
    <reaction evidence="9">
        <text>a ubiquinone + NADH + H(+) = a ubiquinol + NAD(+)</text>
        <dbReference type="Rhea" id="RHEA:23152"/>
        <dbReference type="Rhea" id="RHEA-COMP:9565"/>
        <dbReference type="Rhea" id="RHEA-COMP:9566"/>
        <dbReference type="ChEBI" id="CHEBI:15378"/>
        <dbReference type="ChEBI" id="CHEBI:16389"/>
        <dbReference type="ChEBI" id="CHEBI:17976"/>
        <dbReference type="ChEBI" id="CHEBI:57540"/>
        <dbReference type="ChEBI" id="CHEBI:57945"/>
    </reaction>
</comment>
<evidence type="ECO:0000256" key="8">
    <source>
        <dbReference type="ARBA" id="ARBA00047599"/>
    </source>
</evidence>
<dbReference type="Pfam" id="PF22366">
    <property type="entry name" value="NDH2_C"/>
    <property type="match status" value="1"/>
</dbReference>
<keyword evidence="3" id="KW-0285">Flavoprotein</keyword>
<feature type="domain" description="FAD/NAD(P)-binding" evidence="11">
    <location>
        <begin position="82"/>
        <end position="439"/>
    </location>
</feature>
<keyword evidence="6" id="KW-0560">Oxidoreductase</keyword>
<comment type="similarity">
    <text evidence="1">Belongs to the NADH dehydrogenase family.</text>
</comment>
<dbReference type="SUPFAM" id="SSF51905">
    <property type="entry name" value="FAD/NAD(P)-binding domain"/>
    <property type="match status" value="2"/>
</dbReference>
<dbReference type="InterPro" id="IPR054585">
    <property type="entry name" value="NDH2-like_C"/>
</dbReference>
<name>A0A9P6YLV4_RHIOR</name>
<comment type="caution">
    <text evidence="13">The sequence shown here is derived from an EMBL/GenBank/DDBJ whole genome shotgun (WGS) entry which is preliminary data.</text>
</comment>
<evidence type="ECO:0000313" key="14">
    <source>
        <dbReference type="Proteomes" id="UP000717996"/>
    </source>
</evidence>
<dbReference type="Gene3D" id="3.50.50.100">
    <property type="match status" value="2"/>
</dbReference>
<dbReference type="OrthoDB" id="3244603at2759"/>
<proteinExistence type="inferred from homology"/>
<reference evidence="13" key="1">
    <citation type="journal article" date="2020" name="Microb. Genom.">
        <title>Genetic diversity of clinical and environmental Mucorales isolates obtained from an investigation of mucormycosis cases among solid organ transplant recipients.</title>
        <authorList>
            <person name="Nguyen M.H."/>
            <person name="Kaul D."/>
            <person name="Muto C."/>
            <person name="Cheng S.J."/>
            <person name="Richter R.A."/>
            <person name="Bruno V.M."/>
            <person name="Liu G."/>
            <person name="Beyhan S."/>
            <person name="Sundermann A.J."/>
            <person name="Mounaud S."/>
            <person name="Pasculle A.W."/>
            <person name="Nierman W.C."/>
            <person name="Driscoll E."/>
            <person name="Cumbie R."/>
            <person name="Clancy C.J."/>
            <person name="Dupont C.L."/>
        </authorList>
    </citation>
    <scope>NUCLEOTIDE SEQUENCE</scope>
    <source>
        <strain evidence="13">GL16</strain>
    </source>
</reference>
<evidence type="ECO:0000313" key="13">
    <source>
        <dbReference type="EMBL" id="KAG1551913.1"/>
    </source>
</evidence>
<evidence type="ECO:0000259" key="12">
    <source>
        <dbReference type="Pfam" id="PF22366"/>
    </source>
</evidence>
<dbReference type="InterPro" id="IPR045024">
    <property type="entry name" value="NDH-2"/>
</dbReference>
<dbReference type="EMBL" id="JAANIT010000117">
    <property type="protein sequence ID" value="KAG1551913.1"/>
    <property type="molecule type" value="Genomic_DNA"/>
</dbReference>
<evidence type="ECO:0000256" key="2">
    <source>
        <dbReference type="ARBA" id="ARBA00012637"/>
    </source>
</evidence>
<evidence type="ECO:0000256" key="4">
    <source>
        <dbReference type="ARBA" id="ARBA00022827"/>
    </source>
</evidence>
<dbReference type="InterPro" id="IPR036188">
    <property type="entry name" value="FAD/NAD-bd_sf"/>
</dbReference>